<dbReference type="Gene3D" id="3.30.9.10">
    <property type="entry name" value="D-Amino Acid Oxidase, subunit A, domain 2"/>
    <property type="match status" value="1"/>
</dbReference>
<dbReference type="GO" id="GO:0071949">
    <property type="term" value="F:FAD binding"/>
    <property type="evidence" value="ECO:0007669"/>
    <property type="project" value="InterPro"/>
</dbReference>
<feature type="domain" description="FAD-binding" evidence="1">
    <location>
        <begin position="61"/>
        <end position="368"/>
    </location>
</feature>
<evidence type="ECO:0000313" key="3">
    <source>
        <dbReference type="Proteomes" id="UP000256869"/>
    </source>
</evidence>
<dbReference type="AlphaFoldDB" id="A0A3D9I2G7"/>
<accession>A0A3D9I2G7</accession>
<comment type="caution">
    <text evidence="2">The sequence shown here is derived from an EMBL/GenBank/DDBJ whole genome shotgun (WGS) entry which is preliminary data.</text>
</comment>
<keyword evidence="3" id="KW-1185">Reference proteome</keyword>
<dbReference type="Pfam" id="PF01494">
    <property type="entry name" value="FAD_binding_3"/>
    <property type="match status" value="1"/>
</dbReference>
<dbReference type="Proteomes" id="UP000256869">
    <property type="component" value="Unassembled WGS sequence"/>
</dbReference>
<dbReference type="Gene3D" id="3.50.50.60">
    <property type="entry name" value="FAD/NAD(P)-binding domain"/>
    <property type="match status" value="1"/>
</dbReference>
<organism evidence="2 3">
    <name type="scientific">Cohnella lupini</name>
    <dbReference type="NCBI Taxonomy" id="1294267"/>
    <lineage>
        <taxon>Bacteria</taxon>
        <taxon>Bacillati</taxon>
        <taxon>Bacillota</taxon>
        <taxon>Bacilli</taxon>
        <taxon>Bacillales</taxon>
        <taxon>Paenibacillaceae</taxon>
        <taxon>Cohnella</taxon>
    </lineage>
</organism>
<reference evidence="2 3" key="1">
    <citation type="submission" date="2018-07" db="EMBL/GenBank/DDBJ databases">
        <title>Genomic Encyclopedia of Type Strains, Phase III (KMG-III): the genomes of soil and plant-associated and newly described type strains.</title>
        <authorList>
            <person name="Whitman W."/>
        </authorList>
    </citation>
    <scope>NUCLEOTIDE SEQUENCE [LARGE SCALE GENOMIC DNA]</scope>
    <source>
        <strain evidence="2 3">CECT 8236</strain>
    </source>
</reference>
<dbReference type="SUPFAM" id="SSF51905">
    <property type="entry name" value="FAD/NAD(P)-binding domain"/>
    <property type="match status" value="1"/>
</dbReference>
<name>A0A3D9I2G7_9BACL</name>
<protein>
    <submittedName>
        <fullName evidence="2">2-polyprenyl-6-methoxyphenol hydroxylase-like FAD-dependent oxidoreductase</fullName>
    </submittedName>
</protein>
<dbReference type="PANTHER" id="PTHR46865:SF2">
    <property type="entry name" value="MONOOXYGENASE"/>
    <property type="match status" value="1"/>
</dbReference>
<dbReference type="InterPro" id="IPR051704">
    <property type="entry name" value="FAD_aromatic-hydroxylase"/>
</dbReference>
<dbReference type="EMBL" id="QRDY01000016">
    <property type="protein sequence ID" value="RED55769.1"/>
    <property type="molecule type" value="Genomic_DNA"/>
</dbReference>
<dbReference type="PANTHER" id="PTHR46865">
    <property type="entry name" value="OXIDOREDUCTASE-RELATED"/>
    <property type="match status" value="1"/>
</dbReference>
<sequence length="420" mass="47401">MDKSQRLRGIHYWVPLNFAARAVNIEFIKLIYLIYESVSIITCAPWNTNTTITGGTSMKQNVLVSGASFAGLSTAYWMSKLGYNVTVVEIAKGLKRGGTPVNIRGNTVDIVKRMGLLDQIQSNHLKMELTEYKNSNDVTERTELREDLADDEYEIERDVLLNMMFGAVKDDVDFIFGDSIASLKEESNGVEVAFKGGPKRSYDLVFGCDGIHSVVRKACFGEEAEFTHFLKTYFSITIVNKLLIKENTTQMYNEPGKAIMLNAYNNKTDIVLCFSSDKEIPYDYRNEEQQRNIILNRFSGLGWRTPELLEEVENSKTFYFDKLCQVKMPSWTKGRVALVGDAGYCASPAAGMGGSLAIDGASALADAFRKCHGDYERAFQEYNKSFRPFLEEVQTTAEMFVDFLVPPTEEAIRERHTQEV</sequence>
<gene>
    <name evidence="2" type="ORF">DFP95_11695</name>
</gene>
<dbReference type="InterPro" id="IPR036188">
    <property type="entry name" value="FAD/NAD-bd_sf"/>
</dbReference>
<evidence type="ECO:0000259" key="1">
    <source>
        <dbReference type="Pfam" id="PF01494"/>
    </source>
</evidence>
<proteinExistence type="predicted"/>
<evidence type="ECO:0000313" key="2">
    <source>
        <dbReference type="EMBL" id="RED55769.1"/>
    </source>
</evidence>
<dbReference type="InterPro" id="IPR002938">
    <property type="entry name" value="FAD-bd"/>
</dbReference>
<dbReference type="PRINTS" id="PR00420">
    <property type="entry name" value="RNGMNOXGNASE"/>
</dbReference>